<protein>
    <recommendedName>
        <fullName evidence="3">IkappaB kinase</fullName>
        <ecNumber evidence="3">2.7.11.10</ecNumber>
    </recommendedName>
</protein>
<dbReference type="InterPro" id="IPR000719">
    <property type="entry name" value="Prot_kinase_dom"/>
</dbReference>
<dbReference type="InterPro" id="IPR008271">
    <property type="entry name" value="Ser/Thr_kinase_AS"/>
</dbReference>
<feature type="domain" description="Protein kinase" evidence="13">
    <location>
        <begin position="10"/>
        <end position="304"/>
    </location>
</feature>
<dbReference type="EMBL" id="KB300344">
    <property type="protein sequence ID" value="ELU06861.1"/>
    <property type="molecule type" value="Genomic_DNA"/>
</dbReference>
<keyword evidence="4" id="KW-0963">Cytoplasm</keyword>
<keyword evidence="5" id="KW-0723">Serine/threonine-protein kinase</keyword>
<dbReference type="Gene3D" id="1.20.1270.250">
    <property type="match status" value="1"/>
</dbReference>
<dbReference type="Pfam" id="PF18397">
    <property type="entry name" value="IKBKB_SDD"/>
    <property type="match status" value="1"/>
</dbReference>
<reference evidence="16" key="1">
    <citation type="submission" date="2012-12" db="EMBL/GenBank/DDBJ databases">
        <authorList>
            <person name="Hellsten U."/>
            <person name="Grimwood J."/>
            <person name="Chapman J.A."/>
            <person name="Shapiro H."/>
            <person name="Aerts A."/>
            <person name="Otillar R.P."/>
            <person name="Terry A.Y."/>
            <person name="Boore J.L."/>
            <person name="Simakov O."/>
            <person name="Marletaz F."/>
            <person name="Cho S.-J."/>
            <person name="Edsinger-Gonzales E."/>
            <person name="Havlak P."/>
            <person name="Kuo D.-H."/>
            <person name="Larsson T."/>
            <person name="Lv J."/>
            <person name="Arendt D."/>
            <person name="Savage R."/>
            <person name="Osoegawa K."/>
            <person name="de Jong P."/>
            <person name="Lindberg D.R."/>
            <person name="Seaver E.C."/>
            <person name="Weisblat D.A."/>
            <person name="Putnam N.H."/>
            <person name="Grigoriev I.V."/>
            <person name="Rokhsar D.S."/>
        </authorList>
    </citation>
    <scope>NUCLEOTIDE SEQUENCE</scope>
    <source>
        <strain evidence="16">I ESC-2004</strain>
    </source>
</reference>
<keyword evidence="11" id="KW-0539">Nucleus</keyword>
<reference evidence="15" key="3">
    <citation type="submission" date="2015-06" db="UniProtKB">
        <authorList>
            <consortium name="EnsemblMetazoa"/>
        </authorList>
    </citation>
    <scope>IDENTIFICATION</scope>
</reference>
<keyword evidence="16" id="KW-1185">Reference proteome</keyword>
<dbReference type="EnsemblMetazoa" id="CapteT228543">
    <property type="protein sequence ID" value="CapteP228543"/>
    <property type="gene ID" value="CapteG228543"/>
</dbReference>
<dbReference type="GO" id="GO:0033209">
    <property type="term" value="P:tumor necrosis factor-mediated signaling pathway"/>
    <property type="evidence" value="ECO:0007669"/>
    <property type="project" value="TreeGrafter"/>
</dbReference>
<dbReference type="PANTHER" id="PTHR22969:SF17">
    <property type="entry name" value="INHIBITOR OF NUCLEAR FACTOR KAPPA-B KINASE SUBUNIT BETA"/>
    <property type="match status" value="1"/>
</dbReference>
<dbReference type="STRING" id="283909.R7UTY0"/>
<dbReference type="InterPro" id="IPR046375">
    <property type="entry name" value="IKBKB_SDD_sf"/>
</dbReference>
<keyword evidence="9" id="KW-0418">Kinase</keyword>
<dbReference type="GO" id="GO:0008384">
    <property type="term" value="F:IkappaB kinase activity"/>
    <property type="evidence" value="ECO:0007669"/>
    <property type="project" value="UniProtKB-EC"/>
</dbReference>
<evidence type="ECO:0000313" key="15">
    <source>
        <dbReference type="EnsemblMetazoa" id="CapteP228543"/>
    </source>
</evidence>
<reference evidence="14 16" key="2">
    <citation type="journal article" date="2013" name="Nature">
        <title>Insights into bilaterian evolution from three spiralian genomes.</title>
        <authorList>
            <person name="Simakov O."/>
            <person name="Marletaz F."/>
            <person name="Cho S.J."/>
            <person name="Edsinger-Gonzales E."/>
            <person name="Havlak P."/>
            <person name="Hellsten U."/>
            <person name="Kuo D.H."/>
            <person name="Larsson T."/>
            <person name="Lv J."/>
            <person name="Arendt D."/>
            <person name="Savage R."/>
            <person name="Osoegawa K."/>
            <person name="de Jong P."/>
            <person name="Grimwood J."/>
            <person name="Chapman J.A."/>
            <person name="Shapiro H."/>
            <person name="Aerts A."/>
            <person name="Otillar R.P."/>
            <person name="Terry A.Y."/>
            <person name="Boore J.L."/>
            <person name="Grigoriev I.V."/>
            <person name="Lindberg D.R."/>
            <person name="Seaver E.C."/>
            <person name="Weisblat D.A."/>
            <person name="Putnam N.H."/>
            <person name="Rokhsar D.S."/>
        </authorList>
    </citation>
    <scope>NUCLEOTIDE SEQUENCE</scope>
    <source>
        <strain evidence="14 16">I ESC-2004</strain>
    </source>
</reference>
<dbReference type="OMA" id="FMSLDWS"/>
<dbReference type="OrthoDB" id="267381at2759"/>
<evidence type="ECO:0000256" key="10">
    <source>
        <dbReference type="ARBA" id="ARBA00022840"/>
    </source>
</evidence>
<dbReference type="EMBL" id="AMQN01007285">
    <property type="status" value="NOT_ANNOTATED_CDS"/>
    <property type="molecule type" value="Genomic_DNA"/>
</dbReference>
<accession>R7UTY0</accession>
<keyword evidence="10" id="KW-0067">ATP-binding</keyword>
<evidence type="ECO:0000256" key="5">
    <source>
        <dbReference type="ARBA" id="ARBA00022527"/>
    </source>
</evidence>
<dbReference type="InterPro" id="IPR041185">
    <property type="entry name" value="IKBKB_SDD"/>
</dbReference>
<keyword evidence="6" id="KW-0597">Phosphoprotein</keyword>
<dbReference type="PROSITE" id="PS50011">
    <property type="entry name" value="PROTEIN_KINASE_DOM"/>
    <property type="match status" value="1"/>
</dbReference>
<evidence type="ECO:0000256" key="1">
    <source>
        <dbReference type="ARBA" id="ARBA00004123"/>
    </source>
</evidence>
<evidence type="ECO:0000256" key="2">
    <source>
        <dbReference type="ARBA" id="ARBA00004496"/>
    </source>
</evidence>
<dbReference type="InterPro" id="IPR011009">
    <property type="entry name" value="Kinase-like_dom_sf"/>
</dbReference>
<evidence type="ECO:0000256" key="7">
    <source>
        <dbReference type="ARBA" id="ARBA00022679"/>
    </source>
</evidence>
<dbReference type="AlphaFoldDB" id="R7UTY0"/>
<name>R7UTY0_CAPTE</name>
<evidence type="ECO:0000256" key="3">
    <source>
        <dbReference type="ARBA" id="ARBA00012442"/>
    </source>
</evidence>
<sequence>MAEAKQKGDWVCEKTLGRGGFGVVELWHNEATDKRLALKRWVKPGEISAITKKRWVKECKMMQELEHDNIVKAFPVPTALQDERAQLPSLAMEFCAHGSLRYLLSRPENCCGLREKEAHAMTRDIALAIQYLHERDIVHRDIKPENIVIQENEAKKPTFKLIDLGYAKDLDQESLAKSFVGTLLYLAPELFKQTNYTKTVDYWSFGTTVFECLVGFRPFLHSISPAKWVSIICKKSNTEIYAYFDKREVVFSSEIPKPNYLCSVVQSYYENFLQSLLIWDPEVRGGMLPNEKTPQCFQMLHNFLAIKEYFYPILKHDTKLRELQTLIEKDSNVPVSSQILLTNAGPSVNLDGAAIEYCRSWEEDDIRIYLFSDVDLKRDPEELVPTNLVLTMITTDHSFSLFHEQKRAWGHGIHFLYLLTTHAELLSSATTALSNHLMEGSREFQKAKALMVTTKGELKANLEFFMQSVEFDITQLNNKKSQAVDQTFINELSSEEWISARDDIETCSTQLIDKVEKVEKNCRILDAQVMRVLRSPTVKDSSQVFQGLYTQALDMYNDLRRTPKENQKSALDNSNMNELMRNSNELWDQRSRLLSTQIWNLVQCLKNLRNLRDEIQNLRPELLQAKREILQHQRKRQQDLWGMLNFSQQPLSSYNLQYQALSSPESEPSMFQSQVVLSLEASNKIITESIHEKHRLKSAMAEPIVSPVRDLDWSFLDELK</sequence>
<proteinExistence type="predicted"/>
<dbReference type="GO" id="GO:0045944">
    <property type="term" value="P:positive regulation of transcription by RNA polymerase II"/>
    <property type="evidence" value="ECO:0007669"/>
    <property type="project" value="TreeGrafter"/>
</dbReference>
<comment type="catalytic activity">
    <reaction evidence="12">
        <text>L-seryl-[I-kappa-B protein] + ATP = O-phospho-L-seryl-[I-kappa-B protein] + ADP + H(+)</text>
        <dbReference type="Rhea" id="RHEA:19073"/>
        <dbReference type="Rhea" id="RHEA-COMP:13698"/>
        <dbReference type="Rhea" id="RHEA-COMP:13699"/>
        <dbReference type="ChEBI" id="CHEBI:15378"/>
        <dbReference type="ChEBI" id="CHEBI:29999"/>
        <dbReference type="ChEBI" id="CHEBI:30616"/>
        <dbReference type="ChEBI" id="CHEBI:83421"/>
        <dbReference type="ChEBI" id="CHEBI:456216"/>
        <dbReference type="EC" id="2.7.11.10"/>
    </reaction>
</comment>
<evidence type="ECO:0000259" key="13">
    <source>
        <dbReference type="PROSITE" id="PS50011"/>
    </source>
</evidence>
<evidence type="ECO:0000256" key="6">
    <source>
        <dbReference type="ARBA" id="ARBA00022553"/>
    </source>
</evidence>
<gene>
    <name evidence="14" type="ORF">CAPTEDRAFT_228543</name>
</gene>
<organism evidence="14">
    <name type="scientific">Capitella teleta</name>
    <name type="common">Polychaete worm</name>
    <dbReference type="NCBI Taxonomy" id="283909"/>
    <lineage>
        <taxon>Eukaryota</taxon>
        <taxon>Metazoa</taxon>
        <taxon>Spiralia</taxon>
        <taxon>Lophotrochozoa</taxon>
        <taxon>Annelida</taxon>
        <taxon>Polychaeta</taxon>
        <taxon>Sedentaria</taxon>
        <taxon>Scolecida</taxon>
        <taxon>Capitellidae</taxon>
        <taxon>Capitella</taxon>
    </lineage>
</organism>
<evidence type="ECO:0000256" key="12">
    <source>
        <dbReference type="ARBA" id="ARBA00048789"/>
    </source>
</evidence>
<dbReference type="GO" id="GO:0008385">
    <property type="term" value="C:IkappaB kinase complex"/>
    <property type="evidence" value="ECO:0007669"/>
    <property type="project" value="TreeGrafter"/>
</dbReference>
<dbReference type="SUPFAM" id="SSF56112">
    <property type="entry name" value="Protein kinase-like (PK-like)"/>
    <property type="match status" value="1"/>
</dbReference>
<dbReference type="Gene3D" id="1.10.510.10">
    <property type="entry name" value="Transferase(Phosphotransferase) domain 1"/>
    <property type="match status" value="1"/>
</dbReference>
<evidence type="ECO:0000256" key="11">
    <source>
        <dbReference type="ARBA" id="ARBA00023242"/>
    </source>
</evidence>
<evidence type="ECO:0000313" key="16">
    <source>
        <dbReference type="Proteomes" id="UP000014760"/>
    </source>
</evidence>
<keyword evidence="7" id="KW-0808">Transferase</keyword>
<dbReference type="InterPro" id="IPR051180">
    <property type="entry name" value="IKK"/>
</dbReference>
<dbReference type="PANTHER" id="PTHR22969">
    <property type="entry name" value="IKB KINASE"/>
    <property type="match status" value="1"/>
</dbReference>
<dbReference type="Pfam" id="PF00069">
    <property type="entry name" value="Pkinase"/>
    <property type="match status" value="1"/>
</dbReference>
<dbReference type="HOGENOM" id="CLU_000288_101_2_1"/>
<dbReference type="SMART" id="SM00220">
    <property type="entry name" value="S_TKc"/>
    <property type="match status" value="1"/>
</dbReference>
<dbReference type="Proteomes" id="UP000014760">
    <property type="component" value="Unassembled WGS sequence"/>
</dbReference>
<dbReference type="PROSITE" id="PS00108">
    <property type="entry name" value="PROTEIN_KINASE_ST"/>
    <property type="match status" value="1"/>
</dbReference>
<dbReference type="GO" id="GO:0005524">
    <property type="term" value="F:ATP binding"/>
    <property type="evidence" value="ECO:0007669"/>
    <property type="project" value="UniProtKB-KW"/>
</dbReference>
<evidence type="ECO:0000256" key="4">
    <source>
        <dbReference type="ARBA" id="ARBA00022490"/>
    </source>
</evidence>
<evidence type="ECO:0000256" key="9">
    <source>
        <dbReference type="ARBA" id="ARBA00022777"/>
    </source>
</evidence>
<evidence type="ECO:0000313" key="14">
    <source>
        <dbReference type="EMBL" id="ELU06861.1"/>
    </source>
</evidence>
<evidence type="ECO:0000256" key="8">
    <source>
        <dbReference type="ARBA" id="ARBA00022741"/>
    </source>
</evidence>
<dbReference type="EC" id="2.7.11.10" evidence="3"/>
<dbReference type="GO" id="GO:0005634">
    <property type="term" value="C:nucleus"/>
    <property type="evidence" value="ECO:0007669"/>
    <property type="project" value="UniProtKB-SubCell"/>
</dbReference>
<comment type="subcellular location">
    <subcellularLocation>
        <location evidence="2">Cytoplasm</location>
    </subcellularLocation>
    <subcellularLocation>
        <location evidence="1">Nucleus</location>
    </subcellularLocation>
</comment>
<keyword evidence="8" id="KW-0547">Nucleotide-binding</keyword>